<evidence type="ECO:0000256" key="4">
    <source>
        <dbReference type="ARBA" id="ARBA00023015"/>
    </source>
</evidence>
<dbReference type="GO" id="GO:0003677">
    <property type="term" value="F:DNA binding"/>
    <property type="evidence" value="ECO:0007669"/>
    <property type="project" value="UniProtKB-UniRule"/>
</dbReference>
<evidence type="ECO:0000256" key="1">
    <source>
        <dbReference type="ARBA" id="ARBA00022723"/>
    </source>
</evidence>
<evidence type="ECO:0000313" key="13">
    <source>
        <dbReference type="Proteomes" id="UP001327560"/>
    </source>
</evidence>
<dbReference type="PANTHER" id="PTHR31992:SF159">
    <property type="entry name" value="DOF ZINC FINGER PROTEIN"/>
    <property type="match status" value="1"/>
</dbReference>
<keyword evidence="6 9" id="KW-0804">Transcription</keyword>
<evidence type="ECO:0000256" key="6">
    <source>
        <dbReference type="ARBA" id="ARBA00023163"/>
    </source>
</evidence>
<dbReference type="GO" id="GO:0005634">
    <property type="term" value="C:nucleus"/>
    <property type="evidence" value="ECO:0007669"/>
    <property type="project" value="UniProtKB-SubCell"/>
</dbReference>
<dbReference type="AlphaFoldDB" id="A0AAQ3K1U9"/>
<keyword evidence="4 9" id="KW-0805">Transcription regulation</keyword>
<evidence type="ECO:0000256" key="10">
    <source>
        <dbReference type="SAM" id="MobiDB-lite"/>
    </source>
</evidence>
<dbReference type="EMBL" id="CP136892">
    <property type="protein sequence ID" value="WOL00367.1"/>
    <property type="molecule type" value="Genomic_DNA"/>
</dbReference>
<organism evidence="12 13">
    <name type="scientific">Canna indica</name>
    <name type="common">Indian-shot</name>
    <dbReference type="NCBI Taxonomy" id="4628"/>
    <lineage>
        <taxon>Eukaryota</taxon>
        <taxon>Viridiplantae</taxon>
        <taxon>Streptophyta</taxon>
        <taxon>Embryophyta</taxon>
        <taxon>Tracheophyta</taxon>
        <taxon>Spermatophyta</taxon>
        <taxon>Magnoliopsida</taxon>
        <taxon>Liliopsida</taxon>
        <taxon>Zingiberales</taxon>
        <taxon>Cannaceae</taxon>
        <taxon>Canna</taxon>
    </lineage>
</organism>
<comment type="function">
    <text evidence="9">Transcription factor that binds specifically to a 5'-AA[AG]G-3' consensus core sequence.</text>
</comment>
<keyword evidence="2 8" id="KW-0863">Zinc-finger</keyword>
<keyword evidence="1 9" id="KW-0479">Metal-binding</keyword>
<dbReference type="Proteomes" id="UP001327560">
    <property type="component" value="Chromosome 3"/>
</dbReference>
<dbReference type="InterPro" id="IPR003851">
    <property type="entry name" value="Znf_Dof"/>
</dbReference>
<feature type="region of interest" description="Disordered" evidence="10">
    <location>
        <begin position="1"/>
        <end position="25"/>
    </location>
</feature>
<feature type="domain" description="Dof-type" evidence="11">
    <location>
        <begin position="63"/>
        <end position="117"/>
    </location>
</feature>
<keyword evidence="7 8" id="KW-0539">Nucleus</keyword>
<comment type="subcellular location">
    <subcellularLocation>
        <location evidence="8 9">Nucleus</location>
    </subcellularLocation>
</comment>
<keyword evidence="5 8" id="KW-0238">DNA-binding</keyword>
<evidence type="ECO:0000259" key="11">
    <source>
        <dbReference type="PROSITE" id="PS50884"/>
    </source>
</evidence>
<dbReference type="PROSITE" id="PS01361">
    <property type="entry name" value="ZF_DOF_1"/>
    <property type="match status" value="1"/>
</dbReference>
<evidence type="ECO:0000256" key="8">
    <source>
        <dbReference type="PROSITE-ProRule" id="PRU00071"/>
    </source>
</evidence>
<keyword evidence="13" id="KW-1185">Reference proteome</keyword>
<feature type="compositionally biased region" description="Basic and acidic residues" evidence="10">
    <location>
        <begin position="1"/>
        <end position="12"/>
    </location>
</feature>
<evidence type="ECO:0000256" key="3">
    <source>
        <dbReference type="ARBA" id="ARBA00022833"/>
    </source>
</evidence>
<dbReference type="PROSITE" id="PS50884">
    <property type="entry name" value="ZF_DOF_2"/>
    <property type="match status" value="1"/>
</dbReference>
<evidence type="ECO:0000256" key="9">
    <source>
        <dbReference type="RuleBase" id="RU369094"/>
    </source>
</evidence>
<dbReference type="GO" id="GO:0003700">
    <property type="term" value="F:DNA-binding transcription factor activity"/>
    <property type="evidence" value="ECO:0007669"/>
    <property type="project" value="UniProtKB-UniRule"/>
</dbReference>
<evidence type="ECO:0000256" key="5">
    <source>
        <dbReference type="ARBA" id="ARBA00023125"/>
    </source>
</evidence>
<dbReference type="GO" id="GO:0008270">
    <property type="term" value="F:zinc ion binding"/>
    <property type="evidence" value="ECO:0007669"/>
    <property type="project" value="UniProtKB-KW"/>
</dbReference>
<evidence type="ECO:0000256" key="7">
    <source>
        <dbReference type="ARBA" id="ARBA00023242"/>
    </source>
</evidence>
<gene>
    <name evidence="12" type="ORF">Cni_G09080</name>
</gene>
<reference evidence="12 13" key="1">
    <citation type="submission" date="2023-10" db="EMBL/GenBank/DDBJ databases">
        <title>Chromosome-scale genome assembly provides insights into flower coloration mechanisms of Canna indica.</title>
        <authorList>
            <person name="Li C."/>
        </authorList>
    </citation>
    <scope>NUCLEOTIDE SEQUENCE [LARGE SCALE GENOMIC DNA]</scope>
    <source>
        <tissue evidence="12">Flower</tissue>
    </source>
</reference>
<dbReference type="InterPro" id="IPR045174">
    <property type="entry name" value="Dof"/>
</dbReference>
<keyword evidence="3 9" id="KW-0862">Zinc</keyword>
<dbReference type="Pfam" id="PF02701">
    <property type="entry name" value="Zn_ribbon_Dof"/>
    <property type="match status" value="1"/>
</dbReference>
<dbReference type="PANTHER" id="PTHR31992">
    <property type="entry name" value="DOF ZINC FINGER PROTEIN DOF1.4-RELATED"/>
    <property type="match status" value="1"/>
</dbReference>
<sequence>MSRSLNKKEVQKQKQKGIIVPDPEDSSMDYYSSAMTTSAELIPCSRPASVAERRLRPQQEQALKCPRCDSTHTKFCYYNNYSLSQPRYFCKTCRRYWTKGGTLRNVPVGGGCRKNKQQRAGSKKAAEPHYVQPAFAGLQLQPQYNLASFMDVPRVDLNFMDCKYSSVLERSSDAGPDLVQGISSRSLLFMNEGDVGFEAANQLGGFPVGGMSMLGLSMDANAEAVKPGERILSLGWQEQCGADVGREPMAAASIGSWVTRL</sequence>
<evidence type="ECO:0000256" key="2">
    <source>
        <dbReference type="ARBA" id="ARBA00022771"/>
    </source>
</evidence>
<accession>A0AAQ3K1U9</accession>
<protein>
    <recommendedName>
        <fullName evidence="9">Dof zinc finger protein</fullName>
    </recommendedName>
</protein>
<proteinExistence type="predicted"/>
<evidence type="ECO:0000313" key="12">
    <source>
        <dbReference type="EMBL" id="WOL00367.1"/>
    </source>
</evidence>
<name>A0AAQ3K1U9_9LILI</name>